<feature type="region of interest" description="Disordered" evidence="4">
    <location>
        <begin position="610"/>
        <end position="690"/>
    </location>
</feature>
<reference evidence="6 7" key="1">
    <citation type="journal article" date="2016" name="Nat. Commun.">
        <title>Ectomycorrhizal ecology is imprinted in the genome of the dominant symbiotic fungus Cenococcum geophilum.</title>
        <authorList>
            <consortium name="DOE Joint Genome Institute"/>
            <person name="Peter M."/>
            <person name="Kohler A."/>
            <person name="Ohm R.A."/>
            <person name="Kuo A."/>
            <person name="Krutzmann J."/>
            <person name="Morin E."/>
            <person name="Arend M."/>
            <person name="Barry K.W."/>
            <person name="Binder M."/>
            <person name="Choi C."/>
            <person name="Clum A."/>
            <person name="Copeland A."/>
            <person name="Grisel N."/>
            <person name="Haridas S."/>
            <person name="Kipfer T."/>
            <person name="LaButti K."/>
            <person name="Lindquist E."/>
            <person name="Lipzen A."/>
            <person name="Maire R."/>
            <person name="Meier B."/>
            <person name="Mihaltcheva S."/>
            <person name="Molinier V."/>
            <person name="Murat C."/>
            <person name="Poggeler S."/>
            <person name="Quandt C.A."/>
            <person name="Sperisen C."/>
            <person name="Tritt A."/>
            <person name="Tisserant E."/>
            <person name="Crous P.W."/>
            <person name="Henrissat B."/>
            <person name="Nehls U."/>
            <person name="Egli S."/>
            <person name="Spatafora J.W."/>
            <person name="Grigoriev I.V."/>
            <person name="Martin F.M."/>
        </authorList>
    </citation>
    <scope>NUCLEOTIDE SEQUENCE [LARGE SCALE GENOMIC DNA]</scope>
    <source>
        <strain evidence="6 7">CBS 459.81</strain>
    </source>
</reference>
<dbReference type="SUPFAM" id="SSF69593">
    <property type="entry name" value="Glycerol-3-phosphate (1)-acyltransferase"/>
    <property type="match status" value="1"/>
</dbReference>
<evidence type="ECO:0000256" key="2">
    <source>
        <dbReference type="ARBA" id="ARBA00022679"/>
    </source>
</evidence>
<dbReference type="EMBL" id="KV744929">
    <property type="protein sequence ID" value="OCK81211.1"/>
    <property type="molecule type" value="Genomic_DNA"/>
</dbReference>
<dbReference type="GO" id="GO:0036149">
    <property type="term" value="P:phosphatidylinositol acyl-chain remodeling"/>
    <property type="evidence" value="ECO:0007669"/>
    <property type="project" value="TreeGrafter"/>
</dbReference>
<dbReference type="GO" id="GO:0005783">
    <property type="term" value="C:endoplasmic reticulum"/>
    <property type="evidence" value="ECO:0007669"/>
    <property type="project" value="TreeGrafter"/>
</dbReference>
<dbReference type="SMART" id="SM00563">
    <property type="entry name" value="PlsC"/>
    <property type="match status" value="1"/>
</dbReference>
<feature type="region of interest" description="Disordered" evidence="4">
    <location>
        <begin position="464"/>
        <end position="519"/>
    </location>
</feature>
<name>A0A8E2EBW2_9PEZI</name>
<keyword evidence="2" id="KW-0808">Transferase</keyword>
<comment type="similarity">
    <text evidence="1">Belongs to the 1-acyl-sn-glycerol-3-phosphate acyltransferase family.</text>
</comment>
<dbReference type="Pfam" id="PF01553">
    <property type="entry name" value="Acyltransferase"/>
    <property type="match status" value="1"/>
</dbReference>
<dbReference type="CDD" id="cd07990">
    <property type="entry name" value="LPLAT_LCLAT1-like"/>
    <property type="match status" value="1"/>
</dbReference>
<dbReference type="InterPro" id="IPR002123">
    <property type="entry name" value="Plipid/glycerol_acylTrfase"/>
</dbReference>
<gene>
    <name evidence="6" type="ORF">K432DRAFT_442540</name>
</gene>
<dbReference type="InterPro" id="IPR032098">
    <property type="entry name" value="Acyltransf_C"/>
</dbReference>
<keyword evidence="7" id="KW-1185">Reference proteome</keyword>
<organism evidence="6 7">
    <name type="scientific">Lepidopterella palustris CBS 459.81</name>
    <dbReference type="NCBI Taxonomy" id="1314670"/>
    <lineage>
        <taxon>Eukaryota</taxon>
        <taxon>Fungi</taxon>
        <taxon>Dikarya</taxon>
        <taxon>Ascomycota</taxon>
        <taxon>Pezizomycotina</taxon>
        <taxon>Dothideomycetes</taxon>
        <taxon>Pleosporomycetidae</taxon>
        <taxon>Mytilinidiales</taxon>
        <taxon>Argynnaceae</taxon>
        <taxon>Lepidopterella</taxon>
    </lineage>
</organism>
<dbReference type="Pfam" id="PF16076">
    <property type="entry name" value="Acyltransf_C"/>
    <property type="match status" value="1"/>
</dbReference>
<evidence type="ECO:0000256" key="4">
    <source>
        <dbReference type="SAM" id="MobiDB-lite"/>
    </source>
</evidence>
<dbReference type="PANTHER" id="PTHR10983">
    <property type="entry name" value="1-ACYLGLYCEROL-3-PHOSPHATE ACYLTRANSFERASE-RELATED"/>
    <property type="match status" value="1"/>
</dbReference>
<sequence length="690" mass="76022">MAPKLKETDLGAGLNVSKKNVENHPAGPPKHGELSQAERAFTLASTFLSGVLAISATQFLGAPLKLIDPAFYDGYMAYTKESFAILITCLTQWWAPTILYSDWLYLWWIAYTNSMHGYIYIILKESLKNIPILGWGAQFYNFIFLARNWEKDKPQFQRHLQKLNKAKDPMWLLIFPEGTNLSQPTRESSKRWADKNGLQDMKHQLLPRSTGLRFCLQELKETTGWLYDCTIAYEGVPPGQFGQDIFTLRSSFFEGRPPKSVNMHWRRFHVDSIPIDNPKSFDVWLRNRWREKDYMLEYFNRNGRFPADDYWKEQLDMSDTSSGSHSIRSVPRAARTIETQVKSGKWNEFVKIFAPITSVMMALTLAHGASPSDLPVPGGTEFIQQHMSALLGAGDATMKDGPPSLEEMDKLIEGAAKMSATQTADPRSQDKVRNLTQEHLAQLVKESAIKNGVVFPGQKRKAASTVGAVKGRPRVMPRKNAPAKAKSVANLQSTSKPKPPVKPAAVAPKAKQANSGPMQTAMTKTGIPIQVTASQANQVKSGGTIMTSSGVPIHITRSTPSNTGKQQVSTGSQITAKKIVPKGSANVQSSRIGSKPIGTQKYKIVSSNPMLDSASQQPTPQKVVSKQAVQQRPPNVRGSVQKSSIKSVASQANGTTSKPATAAKSNTNNTVLSGPQKMQTKCQPPKKLTS</sequence>
<accession>A0A8E2EBW2</accession>
<evidence type="ECO:0000313" key="7">
    <source>
        <dbReference type="Proteomes" id="UP000250266"/>
    </source>
</evidence>
<evidence type="ECO:0000259" key="5">
    <source>
        <dbReference type="SMART" id="SM00563"/>
    </source>
</evidence>
<protein>
    <recommendedName>
        <fullName evidence="5">Phospholipid/glycerol acyltransferase domain-containing protein</fullName>
    </recommendedName>
</protein>
<dbReference type="OrthoDB" id="189226at2759"/>
<dbReference type="Proteomes" id="UP000250266">
    <property type="component" value="Unassembled WGS sequence"/>
</dbReference>
<feature type="domain" description="Phospholipid/glycerol acyltransferase" evidence="5">
    <location>
        <begin position="98"/>
        <end position="213"/>
    </location>
</feature>
<evidence type="ECO:0000256" key="3">
    <source>
        <dbReference type="ARBA" id="ARBA00023315"/>
    </source>
</evidence>
<dbReference type="AlphaFoldDB" id="A0A8E2EBW2"/>
<dbReference type="GO" id="GO:0016746">
    <property type="term" value="F:acyltransferase activity"/>
    <property type="evidence" value="ECO:0007669"/>
    <property type="project" value="UniProtKB-KW"/>
</dbReference>
<proteinExistence type="inferred from homology"/>
<feature type="compositionally biased region" description="Low complexity" evidence="4">
    <location>
        <begin position="503"/>
        <end position="513"/>
    </location>
</feature>
<evidence type="ECO:0000313" key="6">
    <source>
        <dbReference type="EMBL" id="OCK81211.1"/>
    </source>
</evidence>
<dbReference type="PANTHER" id="PTHR10983:SF16">
    <property type="entry name" value="LYSOCARDIOLIPIN ACYLTRANSFERASE 1"/>
    <property type="match status" value="1"/>
</dbReference>
<keyword evidence="3" id="KW-0012">Acyltransferase</keyword>
<evidence type="ECO:0000256" key="1">
    <source>
        <dbReference type="ARBA" id="ARBA00008655"/>
    </source>
</evidence>